<dbReference type="PRINTS" id="PR00368">
    <property type="entry name" value="FADPNR"/>
</dbReference>
<keyword evidence="8" id="KW-1185">Reference proteome</keyword>
<proteinExistence type="predicted"/>
<evidence type="ECO:0000313" key="7">
    <source>
        <dbReference type="EMBL" id="RMB04635.1"/>
    </source>
</evidence>
<keyword evidence="2" id="KW-0285">Flavoprotein</keyword>
<dbReference type="SUPFAM" id="SSF55424">
    <property type="entry name" value="FAD/NAD-linked reductases, dimerisation (C-terminal) domain"/>
    <property type="match status" value="1"/>
</dbReference>
<comment type="caution">
    <text evidence="7">The sequence shown here is derived from an EMBL/GenBank/DDBJ whole genome shotgun (WGS) entry which is preliminary data.</text>
</comment>
<dbReference type="PANTHER" id="PTHR43557:SF2">
    <property type="entry name" value="RIESKE DOMAIN-CONTAINING PROTEIN-RELATED"/>
    <property type="match status" value="1"/>
</dbReference>
<comment type="cofactor">
    <cofactor evidence="1">
        <name>FAD</name>
        <dbReference type="ChEBI" id="CHEBI:57692"/>
    </cofactor>
</comment>
<dbReference type="GO" id="GO:0005737">
    <property type="term" value="C:cytoplasm"/>
    <property type="evidence" value="ECO:0007669"/>
    <property type="project" value="TreeGrafter"/>
</dbReference>
<keyword evidence="7" id="KW-0223">Dioxygenase</keyword>
<evidence type="ECO:0000256" key="4">
    <source>
        <dbReference type="ARBA" id="ARBA00023002"/>
    </source>
</evidence>
<dbReference type="RefSeq" id="WP_121939638.1">
    <property type="nucleotide sequence ID" value="NZ_REFR01000013.1"/>
</dbReference>
<dbReference type="PRINTS" id="PR00411">
    <property type="entry name" value="PNDRDTASEI"/>
</dbReference>
<dbReference type="FunCoup" id="A0A3M0C6V1">
    <property type="interactions" value="283"/>
</dbReference>
<dbReference type="InParanoid" id="A0A3M0C6V1"/>
<evidence type="ECO:0000313" key="8">
    <source>
        <dbReference type="Proteomes" id="UP000271227"/>
    </source>
</evidence>
<sequence length="409" mass="43532">MEPIVIVGGGHAAAQLVTSLRQKGLADGSVLISDEDMLPYQRPHLSKAYLAGDLPAERLPIQRQKSYDDAGVRLHLGQKATALDTAARQVTLADGTAVSYGALILATGGRARRMTCPGSDLPGIHYVRTKQDIDSMRDAFTGAQNIAIIGGGYIGLEVAAVASKAGKTVTIIEAENRVLARVVAPEVSAFYTHLHEDAGVTIRTGTMVTGLEGTARAETLVLSDGSRLDTDLVVAGIGLIPNTDLAETAGLSLAHGGIAVDARCRTSDPHIYAVGDVAWFHHPLYGRHMRLESVQNAVDQAKTAVAAIAGDPAVYEALPWFWSDQYDLKLQIAGLSQGYDTIVTRGDPDGRSVAFFYLRDGRLIAADCIARMPEFLAAKKLIAAGIRIPAETLSDENRPFKEIATELLA</sequence>
<dbReference type="InterPro" id="IPR016156">
    <property type="entry name" value="FAD/NAD-linked_Rdtase_dimer_sf"/>
</dbReference>
<evidence type="ECO:0000256" key="3">
    <source>
        <dbReference type="ARBA" id="ARBA00022827"/>
    </source>
</evidence>
<dbReference type="Gene3D" id="3.30.390.30">
    <property type="match status" value="1"/>
</dbReference>
<evidence type="ECO:0000256" key="2">
    <source>
        <dbReference type="ARBA" id="ARBA00022630"/>
    </source>
</evidence>
<dbReference type="SUPFAM" id="SSF51905">
    <property type="entry name" value="FAD/NAD(P)-binding domain"/>
    <property type="match status" value="2"/>
</dbReference>
<dbReference type="InterPro" id="IPR036188">
    <property type="entry name" value="FAD/NAD-bd_sf"/>
</dbReference>
<dbReference type="EMBL" id="REFR01000013">
    <property type="protein sequence ID" value="RMB04635.1"/>
    <property type="molecule type" value="Genomic_DNA"/>
</dbReference>
<protein>
    <submittedName>
        <fullName evidence="7">3-phenylpropionate/trans-cinnamate dioxygenase ferredoxin reductase subunit</fullName>
    </submittedName>
</protein>
<evidence type="ECO:0000259" key="6">
    <source>
        <dbReference type="Pfam" id="PF14759"/>
    </source>
</evidence>
<evidence type="ECO:0000256" key="1">
    <source>
        <dbReference type="ARBA" id="ARBA00001974"/>
    </source>
</evidence>
<dbReference type="InterPro" id="IPR050446">
    <property type="entry name" value="FAD-oxidoreductase/Apoptosis"/>
</dbReference>
<dbReference type="Proteomes" id="UP000271227">
    <property type="component" value="Unassembled WGS sequence"/>
</dbReference>
<feature type="domain" description="Reductase C-terminal" evidence="6">
    <location>
        <begin position="320"/>
        <end position="403"/>
    </location>
</feature>
<dbReference type="Pfam" id="PF14759">
    <property type="entry name" value="Reductase_C"/>
    <property type="match status" value="1"/>
</dbReference>
<dbReference type="Gene3D" id="3.50.50.60">
    <property type="entry name" value="FAD/NAD(P)-binding domain"/>
    <property type="match status" value="2"/>
</dbReference>
<organism evidence="7 8">
    <name type="scientific">Eilatimonas milleporae</name>
    <dbReference type="NCBI Taxonomy" id="911205"/>
    <lineage>
        <taxon>Bacteria</taxon>
        <taxon>Pseudomonadati</taxon>
        <taxon>Pseudomonadota</taxon>
        <taxon>Alphaproteobacteria</taxon>
        <taxon>Kordiimonadales</taxon>
        <taxon>Kordiimonadaceae</taxon>
        <taxon>Eilatimonas</taxon>
    </lineage>
</organism>
<dbReference type="InterPro" id="IPR028202">
    <property type="entry name" value="Reductase_C"/>
</dbReference>
<dbReference type="GO" id="GO:0016651">
    <property type="term" value="F:oxidoreductase activity, acting on NAD(P)H"/>
    <property type="evidence" value="ECO:0007669"/>
    <property type="project" value="TreeGrafter"/>
</dbReference>
<dbReference type="AlphaFoldDB" id="A0A3M0C6V1"/>
<name>A0A3M0C6V1_9PROT</name>
<keyword evidence="4" id="KW-0560">Oxidoreductase</keyword>
<accession>A0A3M0C6V1</accession>
<dbReference type="InterPro" id="IPR023753">
    <property type="entry name" value="FAD/NAD-binding_dom"/>
</dbReference>
<feature type="domain" description="FAD/NAD(P)-binding" evidence="5">
    <location>
        <begin position="4"/>
        <end position="301"/>
    </location>
</feature>
<keyword evidence="3" id="KW-0274">FAD</keyword>
<reference evidence="7 8" key="1">
    <citation type="submission" date="2018-10" db="EMBL/GenBank/DDBJ databases">
        <title>Genomic Encyclopedia of Archaeal and Bacterial Type Strains, Phase II (KMG-II): from individual species to whole genera.</title>
        <authorList>
            <person name="Goeker M."/>
        </authorList>
    </citation>
    <scope>NUCLEOTIDE SEQUENCE [LARGE SCALE GENOMIC DNA]</scope>
    <source>
        <strain evidence="7 8">DSM 25217</strain>
    </source>
</reference>
<dbReference type="PANTHER" id="PTHR43557">
    <property type="entry name" value="APOPTOSIS-INDUCING FACTOR 1"/>
    <property type="match status" value="1"/>
</dbReference>
<evidence type="ECO:0000259" key="5">
    <source>
        <dbReference type="Pfam" id="PF07992"/>
    </source>
</evidence>
<dbReference type="Pfam" id="PF07992">
    <property type="entry name" value="Pyr_redox_2"/>
    <property type="match status" value="1"/>
</dbReference>
<gene>
    <name evidence="7" type="ORF">BXY39_2906</name>
</gene>
<dbReference type="OrthoDB" id="7809559at2"/>
<dbReference type="GO" id="GO:0051213">
    <property type="term" value="F:dioxygenase activity"/>
    <property type="evidence" value="ECO:0007669"/>
    <property type="project" value="UniProtKB-KW"/>
</dbReference>